<sequence length="1387" mass="153740">MSISLPPCPMASPPLCTDVDQSFFPLGYGASAPKPNGYRSRSSGLQTPEERPQSLAGSKDCTAQVLDELDEEFEEFEELLHPGEKTFEQEASEPRHPRTRQHIHSYTDSGDEIYPRISRPVELMRNSYDYVIIGSGYGGAVAASRLARSVGPDGRASVCVLERGKERWPGEYPAGPIDGLKNLHVSGEFSPENAPGVPVDRGDPTGMYHLIMGKGINAVVGNGLGGTSLMNANVFLRTDHETLRSPPWPEEIRKNPESLDQYYEKVEQVLEPTTYPDDWPELSKVKLFERQAEAIGMKDKFRLVPQTTRFHNGPNSCGVEMNPSALTGQDATGLNDGSKTTTLVTYLADAWNWGAEMFCECEVRYVQECTGPEGGYIVFFAWHGRKRDVFKKHFHGDLMWVHAKKCVFFGAGSIGTTEILLRSRQMGLELSERVGQGMSGNGDMLAFGYNTNYEANAIGKDYPDPYNPIGPTINSIIDNRHGHSNPLDGYVIEEGAIPSALAPFLQAMLETQSHQSVLMGGGGLLDQVKSGAAILGSFVFGQRRALENTQVYLVMSHDSSRAKLTLKDDKPILDFHGISRRDQVKKINRILEKATSKVGGTFVQNPFYALMGKQQITVHPIGGACMARDGTGLTGATNHKGELFKGTGSETHSGLIVMDGAIIPASLGVNPLATITALAERNVDLYAEKHGLVIQDDRNGILDLLGEPAHPFTDTKSEQDELIERQEIKQVASVISIAKAMRAPGLGFTEVMSGFIHRNRQGTLTSNKRETYERAYKTAKSMCESARFFLSVQSFDTKSLVSRPDHPAMLTGTFVCPVLEGSPFMVQRGGFNLLVVDQKSSCTRNLTYDFDMRGTDRRLLHFHGYKVVDSSVGLSVKEFWKATSTLYVTITRWPEGAAADDPRGWRRGDVIAKGILNIEPEDFRQQLRTLAPTGDTFLKKAWSVGSFVHYFSRTSLQHFLGPFAPLQYPLATYDGYINDTPPDRSYVIVADDQVKTRMHMWESTNPDIPTRNVFLVPGAAVDHQIYALPTIPYNMVNYLTRAGYRVFVSVHRIGQLIVAQNDHTTYDCRLDLRACIDYIRTNHPEPASINPGNKVYILAHCMGSVALSAGMLEGDIPAEWISGVTCSQVFMNPVWGPANMAKATAGPIPLDRLYKKVAGNWYNITTGTGDAVVQRVANQLLRFYPDPMKEVCNNASCHRSSLVFGRCWNHRNLNEATHRQIDRFFGGVNMTLMNLLMRQGREGHVMNQGYEHLDTAKNVARLRGVPFLFFVGADNAVLSQAATERTYSILCETFGMDGSVGGDGEDGASVMGNKGEAREDADSEVMYRRVVVPGYGHLDGFMGKDAWRDVYPMLREEMDRVVRGREYKFVEPKDKFSKMVFNGELLY</sequence>
<dbReference type="OMA" id="PTGMYHL"/>
<feature type="compositionally biased region" description="Basic and acidic residues" evidence="16">
    <location>
        <begin position="86"/>
        <end position="96"/>
    </location>
</feature>
<dbReference type="EC" id="1.1.3.6" evidence="13"/>
<organism evidence="19 20">
    <name type="scientific">Pseudallescheria apiosperma</name>
    <name type="common">Scedosporium apiospermum</name>
    <dbReference type="NCBI Taxonomy" id="563466"/>
    <lineage>
        <taxon>Eukaryota</taxon>
        <taxon>Fungi</taxon>
        <taxon>Dikarya</taxon>
        <taxon>Ascomycota</taxon>
        <taxon>Pezizomycotina</taxon>
        <taxon>Sordariomycetes</taxon>
        <taxon>Hypocreomycetidae</taxon>
        <taxon>Microascales</taxon>
        <taxon>Microascaceae</taxon>
        <taxon>Scedosporium</taxon>
    </lineage>
</organism>
<dbReference type="HOGENOM" id="CLU_002483_0_0_1"/>
<evidence type="ECO:0000256" key="14">
    <source>
        <dbReference type="ARBA" id="ARBA00049744"/>
    </source>
</evidence>
<evidence type="ECO:0000256" key="4">
    <source>
        <dbReference type="ARBA" id="ARBA00022630"/>
    </source>
</evidence>
<dbReference type="Gene3D" id="3.50.50.60">
    <property type="entry name" value="FAD/NAD(P)-binding domain"/>
    <property type="match status" value="3"/>
</dbReference>
<evidence type="ECO:0000256" key="8">
    <source>
        <dbReference type="ARBA" id="ARBA00023166"/>
    </source>
</evidence>
<evidence type="ECO:0000256" key="10">
    <source>
        <dbReference type="ARBA" id="ARBA00023235"/>
    </source>
</evidence>
<keyword evidence="3" id="KW-0153">Cholesterol metabolism</keyword>
<dbReference type="KEGG" id="sapo:SAPIO_CDS10452"/>
<proteinExistence type="inferred from homology"/>
<dbReference type="InterPro" id="IPR029058">
    <property type="entry name" value="AB_hydrolase_fold"/>
</dbReference>
<reference evidence="19 20" key="1">
    <citation type="journal article" date="2014" name="Genome Announc.">
        <title>Draft genome sequence of the pathogenic fungus Scedosporium apiospermum.</title>
        <authorList>
            <person name="Vandeputte P."/>
            <person name="Ghamrawi S."/>
            <person name="Rechenmann M."/>
            <person name="Iltis A."/>
            <person name="Giraud S."/>
            <person name="Fleury M."/>
            <person name="Thornton C."/>
            <person name="Delhaes L."/>
            <person name="Meyer W."/>
            <person name="Papon N."/>
            <person name="Bouchara J.P."/>
        </authorList>
    </citation>
    <scope>NUCLEOTIDE SEQUENCE [LARGE SCALE GENOMIC DNA]</scope>
    <source>
        <strain evidence="19 20">IHEM 14462</strain>
    </source>
</reference>
<dbReference type="InterPro" id="IPR036188">
    <property type="entry name" value="FAD/NAD-bd_sf"/>
</dbReference>
<dbReference type="GO" id="GO:0050660">
    <property type="term" value="F:flavin adenine dinucleotide binding"/>
    <property type="evidence" value="ECO:0007669"/>
    <property type="project" value="InterPro"/>
</dbReference>
<dbReference type="OrthoDB" id="9974421at2759"/>
<name>A0A084FVF6_PSEDA</name>
<dbReference type="Gene3D" id="3.40.50.1820">
    <property type="entry name" value="alpha/beta hydrolase"/>
    <property type="match status" value="1"/>
</dbReference>
<dbReference type="SUPFAM" id="SSF53474">
    <property type="entry name" value="alpha/beta-Hydrolases"/>
    <property type="match status" value="1"/>
</dbReference>
<dbReference type="PANTHER" id="PTHR47470:SF1">
    <property type="entry name" value="FAD-DEPENDENT OXIDOREDUCTASE 2 FAD BINDING DOMAIN-CONTAINING PROTEIN"/>
    <property type="match status" value="1"/>
</dbReference>
<evidence type="ECO:0000256" key="15">
    <source>
        <dbReference type="ARBA" id="ARBA00049778"/>
    </source>
</evidence>
<keyword evidence="4" id="KW-0285">Flavoprotein</keyword>
<feature type="domain" description="Glucose-methanol-choline oxidoreductase C-terminal" evidence="18">
    <location>
        <begin position="582"/>
        <end position="679"/>
    </location>
</feature>
<dbReference type="SUPFAM" id="SSF51905">
    <property type="entry name" value="FAD/NAD(P)-binding domain"/>
    <property type="match status" value="1"/>
</dbReference>
<keyword evidence="8" id="KW-1207">Sterol metabolism</keyword>
<feature type="region of interest" description="Disordered" evidence="16">
    <location>
        <begin position="26"/>
        <end position="60"/>
    </location>
</feature>
<dbReference type="GO" id="GO:0008203">
    <property type="term" value="P:cholesterol metabolic process"/>
    <property type="evidence" value="ECO:0007669"/>
    <property type="project" value="UniProtKB-KW"/>
</dbReference>
<feature type="domain" description="Glucose-methanol-choline oxidoreductase N-terminal" evidence="17">
    <location>
        <begin position="129"/>
        <end position="423"/>
    </location>
</feature>
<dbReference type="GO" id="GO:0004769">
    <property type="term" value="F:steroid Delta-isomerase activity"/>
    <property type="evidence" value="ECO:0007669"/>
    <property type="project" value="UniProtKB-EC"/>
</dbReference>
<dbReference type="Proteomes" id="UP000028545">
    <property type="component" value="Unassembled WGS sequence"/>
</dbReference>
<evidence type="ECO:0000256" key="9">
    <source>
        <dbReference type="ARBA" id="ARBA00023221"/>
    </source>
</evidence>
<evidence type="ECO:0000313" key="19">
    <source>
        <dbReference type="EMBL" id="KEZ39068.1"/>
    </source>
</evidence>
<evidence type="ECO:0000256" key="3">
    <source>
        <dbReference type="ARBA" id="ARBA00022548"/>
    </source>
</evidence>
<dbReference type="GO" id="GO:0016995">
    <property type="term" value="F:cholesterol oxidase activity"/>
    <property type="evidence" value="ECO:0007669"/>
    <property type="project" value="UniProtKB-EC"/>
</dbReference>
<keyword evidence="10" id="KW-0413">Isomerase</keyword>
<dbReference type="VEuPathDB" id="FungiDB:SAPIO_CDS10452"/>
<evidence type="ECO:0000256" key="12">
    <source>
        <dbReference type="ARBA" id="ARBA00049645"/>
    </source>
</evidence>
<gene>
    <name evidence="19" type="ORF">SAPIO_CDS10452</name>
</gene>
<evidence type="ECO:0000256" key="6">
    <source>
        <dbReference type="ARBA" id="ARBA00023002"/>
    </source>
</evidence>
<dbReference type="Pfam" id="PF05199">
    <property type="entry name" value="GMC_oxred_C"/>
    <property type="match status" value="1"/>
</dbReference>
<dbReference type="InterPro" id="IPR007867">
    <property type="entry name" value="GMC_OxRtase_C"/>
</dbReference>
<dbReference type="GeneID" id="27719650"/>
<feature type="region of interest" description="Disordered" evidence="16">
    <location>
        <begin position="86"/>
        <end position="111"/>
    </location>
</feature>
<keyword evidence="5" id="KW-0274">FAD</keyword>
<evidence type="ECO:0000256" key="2">
    <source>
        <dbReference type="ARBA" id="ARBA00010790"/>
    </source>
</evidence>
<comment type="similarity">
    <text evidence="2">Belongs to the GMC oxidoreductase family.</text>
</comment>
<keyword evidence="9" id="KW-0753">Steroid metabolism</keyword>
<evidence type="ECO:0000256" key="13">
    <source>
        <dbReference type="ARBA" id="ARBA00049723"/>
    </source>
</evidence>
<protein>
    <recommendedName>
        <fullName evidence="14">Cholesterol oxidase</fullName>
        <ecNumber evidence="13">1.1.3.6</ecNumber>
        <ecNumber evidence="11">5.3.3.1</ecNumber>
    </recommendedName>
    <alternativeName>
        <fullName evidence="15">Cholesterol isomerase</fullName>
    </alternativeName>
</protein>
<evidence type="ECO:0000256" key="5">
    <source>
        <dbReference type="ARBA" id="ARBA00022827"/>
    </source>
</evidence>
<dbReference type="Pfam" id="PF00732">
    <property type="entry name" value="GMC_oxred_N"/>
    <property type="match status" value="1"/>
</dbReference>
<dbReference type="EC" id="5.3.3.1" evidence="11"/>
<dbReference type="EMBL" id="JOWA01000165">
    <property type="protein sequence ID" value="KEZ39068.1"/>
    <property type="molecule type" value="Genomic_DNA"/>
</dbReference>
<keyword evidence="7" id="KW-0443">Lipid metabolism</keyword>
<keyword evidence="20" id="KW-1185">Reference proteome</keyword>
<comment type="cofactor">
    <cofactor evidence="1">
        <name>FAD</name>
        <dbReference type="ChEBI" id="CHEBI:57692"/>
    </cofactor>
</comment>
<evidence type="ECO:0000313" key="20">
    <source>
        <dbReference type="Proteomes" id="UP000028545"/>
    </source>
</evidence>
<accession>A0A084FVF6</accession>
<evidence type="ECO:0000256" key="7">
    <source>
        <dbReference type="ARBA" id="ARBA00023098"/>
    </source>
</evidence>
<dbReference type="RefSeq" id="XP_016638867.1">
    <property type="nucleotide sequence ID" value="XM_016784035.1"/>
</dbReference>
<evidence type="ECO:0000256" key="16">
    <source>
        <dbReference type="SAM" id="MobiDB-lite"/>
    </source>
</evidence>
<dbReference type="PANTHER" id="PTHR47470">
    <property type="entry name" value="CHOLESTEROL OXIDASE"/>
    <property type="match status" value="1"/>
</dbReference>
<evidence type="ECO:0000256" key="1">
    <source>
        <dbReference type="ARBA" id="ARBA00001974"/>
    </source>
</evidence>
<dbReference type="InterPro" id="IPR000172">
    <property type="entry name" value="GMC_OxRdtase_N"/>
</dbReference>
<comment type="caution">
    <text evidence="19">The sequence shown here is derived from an EMBL/GenBank/DDBJ whole genome shotgun (WGS) entry which is preliminary data.</text>
</comment>
<evidence type="ECO:0000256" key="11">
    <source>
        <dbReference type="ARBA" id="ARBA00038856"/>
    </source>
</evidence>
<dbReference type="InterPro" id="IPR052542">
    <property type="entry name" value="Cholesterol_Oxidase"/>
</dbReference>
<comment type="pathway">
    <text evidence="12">Steroid metabolism; cholesterol degradation.</text>
</comment>
<keyword evidence="6" id="KW-0560">Oxidoreductase</keyword>
<evidence type="ECO:0000259" key="18">
    <source>
        <dbReference type="Pfam" id="PF05199"/>
    </source>
</evidence>
<evidence type="ECO:0000259" key="17">
    <source>
        <dbReference type="Pfam" id="PF00732"/>
    </source>
</evidence>